<dbReference type="InterPro" id="IPR025164">
    <property type="entry name" value="Toastrack_DUF4097"/>
</dbReference>
<sequence length="342" mass="37718">MTENQYIAELESLLSRLPLEEQQDIVQDIREYFVDGREDGKSDDEIAVSLGSPGSIANELVASYPEPAEVVQPNASTEIITITDDSFKDIAIDVQHGALLLFPSEDHVTTVELTGSNDKLKLSAEVKGNALVVKLKSLRPRFMMFSFSMKSVILKVSIPKKLYDEISLKTDNGRICAEKLLSQSLRVNSDNGRIQLSEVATRVLESKTDNGRIEVTNTQSDRIIAKTDNGRIEMRHVEADGIAVETDNGRIELAHVNGNIVGETDNGRITLLTNSLDRNIDMQTDNGSILIQTEEKPGNVSIQTKTAHGKVDVFGENNSRTVFGTGDHKIRLRSDNGRITVQ</sequence>
<dbReference type="PANTHER" id="PTHR34094:SF1">
    <property type="entry name" value="PROTEIN FAM185A"/>
    <property type="match status" value="1"/>
</dbReference>
<keyword evidence="3" id="KW-1185">Reference proteome</keyword>
<name>A0ABZ0KZM7_9BACL</name>
<protein>
    <submittedName>
        <fullName evidence="2">DUF4097 family beta strand repeat-containing protein</fullName>
    </submittedName>
</protein>
<evidence type="ECO:0000313" key="2">
    <source>
        <dbReference type="EMBL" id="WOV85680.1"/>
    </source>
</evidence>
<organism evidence="2 3">
    <name type="scientific">Sporosarcina jeotgali</name>
    <dbReference type="NCBI Taxonomy" id="3020056"/>
    <lineage>
        <taxon>Bacteria</taxon>
        <taxon>Bacillati</taxon>
        <taxon>Bacillota</taxon>
        <taxon>Bacilli</taxon>
        <taxon>Bacillales</taxon>
        <taxon>Caryophanaceae</taxon>
        <taxon>Sporosarcina</taxon>
    </lineage>
</organism>
<dbReference type="Pfam" id="PF13349">
    <property type="entry name" value="DUF4097"/>
    <property type="match status" value="1"/>
</dbReference>
<dbReference type="Proteomes" id="UP001303532">
    <property type="component" value="Chromosome"/>
</dbReference>
<dbReference type="Pfam" id="PF22564">
    <property type="entry name" value="HAAS"/>
    <property type="match status" value="1"/>
</dbReference>
<reference evidence="2 3" key="1">
    <citation type="submission" date="2023-01" db="EMBL/GenBank/DDBJ databases">
        <title>Sporosarcina sp. nov., isolated from Korean tranditional fermented seafood 'Jeotgal'.</title>
        <authorList>
            <person name="Yang A.-I."/>
        </authorList>
    </citation>
    <scope>NUCLEOTIDE SEQUENCE [LARGE SCALE GENOMIC DNA]</scope>
    <source>
        <strain evidence="2 3">B2O-1</strain>
    </source>
</reference>
<evidence type="ECO:0000259" key="1">
    <source>
        <dbReference type="Pfam" id="PF13349"/>
    </source>
</evidence>
<dbReference type="EMBL" id="CP116341">
    <property type="protein sequence ID" value="WOV85680.1"/>
    <property type="molecule type" value="Genomic_DNA"/>
</dbReference>
<feature type="domain" description="DUF4097" evidence="1">
    <location>
        <begin position="88"/>
        <end position="341"/>
    </location>
</feature>
<dbReference type="PANTHER" id="PTHR34094">
    <property type="match status" value="1"/>
</dbReference>
<evidence type="ECO:0000313" key="3">
    <source>
        <dbReference type="Proteomes" id="UP001303532"/>
    </source>
</evidence>
<dbReference type="Gene3D" id="2.160.20.120">
    <property type="match status" value="1"/>
</dbReference>
<gene>
    <name evidence="2" type="ORF">PGH26_07010</name>
</gene>
<proteinExistence type="predicted"/>
<accession>A0ABZ0KZM7</accession>
<dbReference type="RefSeq" id="WP_323693278.1">
    <property type="nucleotide sequence ID" value="NZ_CP116341.1"/>
</dbReference>